<dbReference type="Pfam" id="PF01825">
    <property type="entry name" value="GPS"/>
    <property type="match status" value="1"/>
</dbReference>
<keyword evidence="5 16" id="KW-0812">Transmembrane</keyword>
<keyword evidence="20" id="KW-1185">Reference proteome</keyword>
<dbReference type="GO" id="GO:0007166">
    <property type="term" value="P:cell surface receptor signaling pathway"/>
    <property type="evidence" value="ECO:0007669"/>
    <property type="project" value="InterPro"/>
</dbReference>
<dbReference type="Gene3D" id="2.60.220.50">
    <property type="match status" value="1"/>
</dbReference>
<feature type="transmembrane region" description="Helical" evidence="16">
    <location>
        <begin position="380"/>
        <end position="403"/>
    </location>
</feature>
<keyword evidence="3" id="KW-1003">Cell membrane</keyword>
<keyword evidence="10" id="KW-0297">G-protein coupled receptor</keyword>
<dbReference type="STRING" id="7897.ENSLACP00000005007"/>
<keyword evidence="14" id="KW-0325">Glycoprotein</keyword>
<dbReference type="InterPro" id="IPR000832">
    <property type="entry name" value="GPCR_2_secretin-like"/>
</dbReference>
<dbReference type="GO" id="GO:0004930">
    <property type="term" value="F:G protein-coupled receptor activity"/>
    <property type="evidence" value="ECO:0007669"/>
    <property type="project" value="UniProtKB-KW"/>
</dbReference>
<evidence type="ECO:0000256" key="2">
    <source>
        <dbReference type="ARBA" id="ARBA00007343"/>
    </source>
</evidence>
<dbReference type="EMBL" id="AFYH01136503">
    <property type="status" value="NOT_ANNOTATED_CDS"/>
    <property type="molecule type" value="Genomic_DNA"/>
</dbReference>
<feature type="transmembrane region" description="Helical" evidence="16">
    <location>
        <begin position="451"/>
        <end position="474"/>
    </location>
</feature>
<dbReference type="PANTHER" id="PTHR12011">
    <property type="entry name" value="ADHESION G-PROTEIN COUPLED RECEPTOR"/>
    <property type="match status" value="1"/>
</dbReference>
<dbReference type="Gene3D" id="1.20.1070.10">
    <property type="entry name" value="Rhodopsin 7-helix transmembrane proteins"/>
    <property type="match status" value="1"/>
</dbReference>
<evidence type="ECO:0000313" key="19">
    <source>
        <dbReference type="Ensembl" id="ENSLACP00000005007.1"/>
    </source>
</evidence>
<dbReference type="EMBL" id="AFYH01136501">
    <property type="status" value="NOT_ANNOTATED_CDS"/>
    <property type="molecule type" value="Genomic_DNA"/>
</dbReference>
<dbReference type="FunCoup" id="H3A5T6">
    <property type="interactions" value="123"/>
</dbReference>
<comment type="similarity">
    <text evidence="2">Belongs to the G-protein coupled receptor 2 family. Adhesion G-protein coupled receptor (ADGR) subfamily.</text>
</comment>
<evidence type="ECO:0000256" key="10">
    <source>
        <dbReference type="ARBA" id="ARBA00023040"/>
    </source>
</evidence>
<evidence type="ECO:0000256" key="16">
    <source>
        <dbReference type="SAM" id="Phobius"/>
    </source>
</evidence>
<keyword evidence="9 16" id="KW-1133">Transmembrane helix</keyword>
<reference evidence="19" key="2">
    <citation type="submission" date="2025-08" db="UniProtKB">
        <authorList>
            <consortium name="Ensembl"/>
        </authorList>
    </citation>
    <scope>IDENTIFICATION</scope>
</reference>
<dbReference type="eggNOG" id="KOG4193">
    <property type="taxonomic scope" value="Eukaryota"/>
</dbReference>
<dbReference type="Proteomes" id="UP000008672">
    <property type="component" value="Unassembled WGS sequence"/>
</dbReference>
<dbReference type="PANTHER" id="PTHR12011:SF433">
    <property type="entry name" value="ADHESION G PROTEIN-COUPLED RECEPTOR E1-LIKE-RELATED"/>
    <property type="match status" value="1"/>
</dbReference>
<reference evidence="19" key="3">
    <citation type="submission" date="2025-09" db="UniProtKB">
        <authorList>
            <consortium name="Ensembl"/>
        </authorList>
    </citation>
    <scope>IDENTIFICATION</scope>
</reference>
<keyword evidence="4" id="KW-0245">EGF-like domain</keyword>
<dbReference type="Ensembl" id="ENSLACT00000005051.1">
    <property type="protein sequence ID" value="ENSLACP00000005007.1"/>
    <property type="gene ID" value="ENSLACG00000004451.1"/>
</dbReference>
<feature type="transmembrane region" description="Helical" evidence="16">
    <location>
        <begin position="262"/>
        <end position="281"/>
    </location>
</feature>
<feature type="transmembrane region" description="Helical" evidence="16">
    <location>
        <begin position="338"/>
        <end position="360"/>
    </location>
</feature>
<feature type="domain" description="G-protein coupled receptors family 2 profile 2" evidence="18">
    <location>
        <begin position="228"/>
        <end position="475"/>
    </location>
</feature>
<dbReference type="PRINTS" id="PR01128">
    <property type="entry name" value="EMR1HORMONER"/>
</dbReference>
<dbReference type="InterPro" id="IPR000203">
    <property type="entry name" value="GPS"/>
</dbReference>
<keyword evidence="7" id="KW-0677">Repeat</keyword>
<protein>
    <submittedName>
        <fullName evidence="19">Uncharacterized protein</fullName>
    </submittedName>
</protein>
<dbReference type="InterPro" id="IPR046338">
    <property type="entry name" value="GAIN_dom_sf"/>
</dbReference>
<evidence type="ECO:0000259" key="17">
    <source>
        <dbReference type="PROSITE" id="PS50221"/>
    </source>
</evidence>
<evidence type="ECO:0000256" key="15">
    <source>
        <dbReference type="ARBA" id="ARBA00023224"/>
    </source>
</evidence>
<dbReference type="InterPro" id="IPR017981">
    <property type="entry name" value="GPCR_2-like_7TM"/>
</dbReference>
<dbReference type="GeneTree" id="ENSGT00940000163334"/>
<evidence type="ECO:0000313" key="20">
    <source>
        <dbReference type="Proteomes" id="UP000008672"/>
    </source>
</evidence>
<evidence type="ECO:0000256" key="14">
    <source>
        <dbReference type="ARBA" id="ARBA00023180"/>
    </source>
</evidence>
<dbReference type="GO" id="GO:0007189">
    <property type="term" value="P:adenylate cyclase-activating G protein-coupled receptor signaling pathway"/>
    <property type="evidence" value="ECO:0007669"/>
    <property type="project" value="TreeGrafter"/>
</dbReference>
<evidence type="ECO:0000256" key="3">
    <source>
        <dbReference type="ARBA" id="ARBA00022475"/>
    </source>
</evidence>
<keyword evidence="12" id="KW-1015">Disulfide bond</keyword>
<dbReference type="OMA" id="TFQHIQV"/>
<organism evidence="19 20">
    <name type="scientific">Latimeria chalumnae</name>
    <name type="common">Coelacanth</name>
    <dbReference type="NCBI Taxonomy" id="7897"/>
    <lineage>
        <taxon>Eukaryota</taxon>
        <taxon>Metazoa</taxon>
        <taxon>Chordata</taxon>
        <taxon>Craniata</taxon>
        <taxon>Vertebrata</taxon>
        <taxon>Euteleostomi</taxon>
        <taxon>Coelacanthiformes</taxon>
        <taxon>Coelacanthidae</taxon>
        <taxon>Latimeria</taxon>
    </lineage>
</organism>
<evidence type="ECO:0000256" key="8">
    <source>
        <dbReference type="ARBA" id="ARBA00022837"/>
    </source>
</evidence>
<dbReference type="InterPro" id="IPR057244">
    <property type="entry name" value="GAIN_B"/>
</dbReference>
<dbReference type="AlphaFoldDB" id="H3A5T6"/>
<dbReference type="FunFam" id="1.20.1070.10:FF:000054">
    <property type="entry name" value="Adhesion G protein-coupled receptor E3"/>
    <property type="match status" value="1"/>
</dbReference>
<dbReference type="SMART" id="SM00303">
    <property type="entry name" value="GPS"/>
    <property type="match status" value="1"/>
</dbReference>
<evidence type="ECO:0000256" key="4">
    <source>
        <dbReference type="ARBA" id="ARBA00022536"/>
    </source>
</evidence>
<keyword evidence="11 16" id="KW-0472">Membrane</keyword>
<feature type="transmembrane region" description="Helical" evidence="16">
    <location>
        <begin position="230"/>
        <end position="250"/>
    </location>
</feature>
<evidence type="ECO:0000256" key="13">
    <source>
        <dbReference type="ARBA" id="ARBA00023170"/>
    </source>
</evidence>
<evidence type="ECO:0000256" key="5">
    <source>
        <dbReference type="ARBA" id="ARBA00022692"/>
    </source>
</evidence>
<dbReference type="PROSITE" id="PS50221">
    <property type="entry name" value="GAIN_B"/>
    <property type="match status" value="1"/>
</dbReference>
<evidence type="ECO:0000256" key="12">
    <source>
        <dbReference type="ARBA" id="ARBA00023157"/>
    </source>
</evidence>
<proteinExistence type="inferred from homology"/>
<comment type="subcellular location">
    <subcellularLocation>
        <location evidence="1">Cell membrane</location>
        <topology evidence="1">Multi-pass membrane protein</topology>
    </subcellularLocation>
</comment>
<sequence length="480" mass="53550">QTAGCLESYIQNVSVTPNWSKEERSSVASFFIQTMEQLALSLANTSSGQERKTVTTQVYEMEIRGLRDNCTVRNKTVQLLIKGNAMDISCETVIRGKTSASAAVAFISYTNMESILDGRFFKDSNSKSGQNYKNVQMNSKVVTATTSNTELHQLNKPVRFTFHHKKVKGHNENEFCVYWKESANEGTWSSEGCSLLASNQTHTICSSDHLSSFAVIIAAFEIERDIALEVITYVGIILSLVCLAACIVTFKCFNSVRTTSTTIHLHLCVCLFLAELLFLIGMDRTSNKTLCGIIAGFLHYLFLACFAWMILEGVQLYLMVRNLKVVNYFTTHSIKRRFMYPIGYGLPAVIVVISAAVFHIGYGTKNHCWLTTEKGFVWSFLGPVCTIIGVGTLPCYILITLGISPGQLEIQRSEIQIHPNRSITLKAIAQCVILGCTWIVGIFHVQRETLVLAYLFTIINSLQGTAIFIIHCVLNRQVTM</sequence>
<keyword evidence="15" id="KW-0807">Transducer</keyword>
<dbReference type="InParanoid" id="H3A5T6"/>
<evidence type="ECO:0000256" key="11">
    <source>
        <dbReference type="ARBA" id="ARBA00023136"/>
    </source>
</evidence>
<keyword evidence="13" id="KW-0675">Receptor</keyword>
<evidence type="ECO:0000256" key="9">
    <source>
        <dbReference type="ARBA" id="ARBA00022989"/>
    </source>
</evidence>
<feature type="domain" description="GAIN-B" evidence="17">
    <location>
        <begin position="50"/>
        <end position="223"/>
    </location>
</feature>
<evidence type="ECO:0000259" key="18">
    <source>
        <dbReference type="PROSITE" id="PS50261"/>
    </source>
</evidence>
<name>H3A5T6_LATCH</name>
<keyword evidence="6" id="KW-0732">Signal</keyword>
<dbReference type="Pfam" id="PF00002">
    <property type="entry name" value="7tm_2"/>
    <property type="match status" value="1"/>
</dbReference>
<dbReference type="InterPro" id="IPR001740">
    <property type="entry name" value="GPCR_2_EMR1-like_rcpt"/>
</dbReference>
<dbReference type="PROSITE" id="PS50261">
    <property type="entry name" value="G_PROTEIN_RECEP_F2_4"/>
    <property type="match status" value="1"/>
</dbReference>
<evidence type="ECO:0000256" key="7">
    <source>
        <dbReference type="ARBA" id="ARBA00022737"/>
    </source>
</evidence>
<keyword evidence="8" id="KW-0106">Calcium</keyword>
<evidence type="ECO:0000256" key="1">
    <source>
        <dbReference type="ARBA" id="ARBA00004651"/>
    </source>
</evidence>
<dbReference type="PRINTS" id="PR00249">
    <property type="entry name" value="GPCRSECRETIN"/>
</dbReference>
<feature type="transmembrane region" description="Helical" evidence="16">
    <location>
        <begin position="293"/>
        <end position="318"/>
    </location>
</feature>
<dbReference type="EMBL" id="AFYH01136502">
    <property type="status" value="NOT_ANNOTATED_CDS"/>
    <property type="molecule type" value="Genomic_DNA"/>
</dbReference>
<dbReference type="FunFam" id="2.60.220.50:FF:000022">
    <property type="entry name" value="Adhesion G protein-coupled receptor E3"/>
    <property type="match status" value="1"/>
</dbReference>
<evidence type="ECO:0000256" key="6">
    <source>
        <dbReference type="ARBA" id="ARBA00022729"/>
    </source>
</evidence>
<dbReference type="GO" id="GO:0005886">
    <property type="term" value="C:plasma membrane"/>
    <property type="evidence" value="ECO:0007669"/>
    <property type="project" value="UniProtKB-SubCell"/>
</dbReference>
<feature type="transmembrane region" description="Helical" evidence="16">
    <location>
        <begin position="423"/>
        <end position="445"/>
    </location>
</feature>
<accession>H3A5T6</accession>
<reference evidence="20" key="1">
    <citation type="submission" date="2011-08" db="EMBL/GenBank/DDBJ databases">
        <title>The draft genome of Latimeria chalumnae.</title>
        <authorList>
            <person name="Di Palma F."/>
            <person name="Alfoldi J."/>
            <person name="Johnson J."/>
            <person name="Berlin A."/>
            <person name="Gnerre S."/>
            <person name="Jaffe D."/>
            <person name="MacCallum I."/>
            <person name="Young S."/>
            <person name="Walker B.J."/>
            <person name="Lander E."/>
            <person name="Lindblad-Toh K."/>
        </authorList>
    </citation>
    <scope>NUCLEOTIDE SEQUENCE [LARGE SCALE GENOMIC DNA]</scope>
    <source>
        <strain evidence="20">Wild caught</strain>
    </source>
</reference>